<name>A0ABS1KJJ0_9BACT</name>
<evidence type="ECO:0000313" key="2">
    <source>
        <dbReference type="Proteomes" id="UP000613030"/>
    </source>
</evidence>
<organism evidence="1 2">
    <name type="scientific">Chryseolinea lacunae</name>
    <dbReference type="NCBI Taxonomy" id="2801331"/>
    <lineage>
        <taxon>Bacteria</taxon>
        <taxon>Pseudomonadati</taxon>
        <taxon>Bacteroidota</taxon>
        <taxon>Cytophagia</taxon>
        <taxon>Cytophagales</taxon>
        <taxon>Fulvivirgaceae</taxon>
        <taxon>Chryseolinea</taxon>
    </lineage>
</organism>
<reference evidence="1 2" key="1">
    <citation type="submission" date="2021-01" db="EMBL/GenBank/DDBJ databases">
        <title>Chryseolinea sp. Jin1 Genome sequencing and assembly.</title>
        <authorList>
            <person name="Kim I."/>
        </authorList>
    </citation>
    <scope>NUCLEOTIDE SEQUENCE [LARGE SCALE GENOMIC DNA]</scope>
    <source>
        <strain evidence="1 2">Jin1</strain>
    </source>
</reference>
<keyword evidence="2" id="KW-1185">Reference proteome</keyword>
<comment type="caution">
    <text evidence="1">The sequence shown here is derived from an EMBL/GenBank/DDBJ whole genome shotgun (WGS) entry which is preliminary data.</text>
</comment>
<dbReference type="Proteomes" id="UP000613030">
    <property type="component" value="Unassembled WGS sequence"/>
</dbReference>
<sequence length="122" mass="14307">MNLQTHLRDAVWILCTFATMGLCFAVQQWEDRKFSVACITAEVQGLYNLDEVQARLIQQINYDFYDEVSKASIHHLFDEQKCEQEIETLTQKKNAAVMKVVKQGEKRGAKEWVVEVNHRQFR</sequence>
<evidence type="ECO:0000313" key="1">
    <source>
        <dbReference type="EMBL" id="MBL0739621.1"/>
    </source>
</evidence>
<dbReference type="RefSeq" id="WP_202006600.1">
    <property type="nucleotide sequence ID" value="NZ_JAERRB010000001.1"/>
</dbReference>
<gene>
    <name evidence="1" type="ORF">JI741_00265</name>
</gene>
<proteinExistence type="predicted"/>
<accession>A0ABS1KJJ0</accession>
<dbReference type="EMBL" id="JAERRB010000001">
    <property type="protein sequence ID" value="MBL0739621.1"/>
    <property type="molecule type" value="Genomic_DNA"/>
</dbReference>
<protein>
    <submittedName>
        <fullName evidence="1">Uncharacterized protein</fullName>
    </submittedName>
</protein>